<feature type="compositionally biased region" description="Pro residues" evidence="11">
    <location>
        <begin position="530"/>
        <end position="548"/>
    </location>
</feature>
<gene>
    <name evidence="12" type="primary">NAF1</name>
    <name evidence="12" type="ORF">AOXY_G2663</name>
</gene>
<evidence type="ECO:0000256" key="1">
    <source>
        <dbReference type="ARBA" id="ARBA00004123"/>
    </source>
</evidence>
<dbReference type="SUPFAM" id="SSF50447">
    <property type="entry name" value="Translation proteins"/>
    <property type="match status" value="1"/>
</dbReference>
<dbReference type="GO" id="GO:0005732">
    <property type="term" value="C:sno(s)RNA-containing ribonucleoprotein complex"/>
    <property type="evidence" value="ECO:0007669"/>
    <property type="project" value="InterPro"/>
</dbReference>
<keyword evidence="4" id="KW-0690">Ribosome biogenesis</keyword>
<keyword evidence="13" id="KW-1185">Reference proteome</keyword>
<sequence length="556" mass="62529">MEQQPETTKESLTVDIILENTAVIEQHNCKALATETFSFKTSDSGKMEKLQLTTVINNEVDAEIHGCSEHQPGTEDFTGAEEVNGNLLPKVTEKFNDADITFQKPETNICDLKSDLTRQAIDQKSNEEEMEVSVAAQIQSINFMTLQILDGTQEAAGLHVEQGGNFPQVHVTVNSEIQEGGAIEGSDENIPSEDSSSESDSDSSSSSTSPCLVLSEADDDDFMGPGKGRKPQPLKTKDEILPEELPSVEDETIILPEDVEIKQIGFVSSIIEQLVIIESLKDTPPLKDESVVFNEGRLAIGKIFEIFGPVFHPYYVLRFNSHQHIAEKDIKMQEKMYYAPSVKDFTEYIFTEKLKKERGSDASWQNDQEPPPAALDYSDDEKEKESKKKKKKTQMKQGVEQTVLNKNDEEPMQYRWQHQTPPREGRGYQGWGNNSLSQQEGFPNSAGRGCSLSRGLFNPNSNRPFRPSGFPPHYSRMMPPRPPPPHFYDQGNFMLPCPYPPPFQHPGPNRMPPFPPPPHMRMHWPNHEMGPPPPLHNVPFQPPHPPYPGCHFTPQN</sequence>
<dbReference type="InterPro" id="IPR007504">
    <property type="entry name" value="H/ACA_rnp_Gar1/Naf1"/>
</dbReference>
<evidence type="ECO:0000256" key="2">
    <source>
        <dbReference type="ARBA" id="ARBA00009801"/>
    </source>
</evidence>
<dbReference type="Gene3D" id="2.40.10.230">
    <property type="entry name" value="Probable tRNA pseudouridine synthase domain"/>
    <property type="match status" value="1"/>
</dbReference>
<dbReference type="Proteomes" id="UP001230051">
    <property type="component" value="Unassembled WGS sequence"/>
</dbReference>
<dbReference type="GO" id="GO:0005634">
    <property type="term" value="C:nucleus"/>
    <property type="evidence" value="ECO:0007669"/>
    <property type="project" value="UniProtKB-SubCell"/>
</dbReference>
<comment type="caution">
    <text evidence="12">The sequence shown here is derived from an EMBL/GenBank/DDBJ whole genome shotgun (WGS) entry which is preliminary data.</text>
</comment>
<feature type="compositionally biased region" description="Acidic residues" evidence="11">
    <location>
        <begin position="185"/>
        <end position="201"/>
    </location>
</feature>
<dbReference type="EMBL" id="JAGXEW010000002">
    <property type="protein sequence ID" value="KAK1175033.1"/>
    <property type="molecule type" value="Genomic_DNA"/>
</dbReference>
<protein>
    <recommendedName>
        <fullName evidence="3">H/ACA ribonucleoprotein complex non-core subunit NAF1</fullName>
    </recommendedName>
</protein>
<dbReference type="PANTHER" id="PTHR31633">
    <property type="entry name" value="H/ACA RIBONUCLEOPROTEIN COMPLEX NON-CORE SUBUNIT NAF1"/>
    <property type="match status" value="1"/>
</dbReference>
<dbReference type="AlphaFoldDB" id="A0AAD8LUK7"/>
<comment type="subunit">
    <text evidence="10">During assembly of the complex, component of the small nucleolar ribonucleoprotein particles containing H/ACA-type snoRNAs (H/ACA snoRNPs) which contains NOLA2/NHP2, NOLA3/NOP10, NAF1 and DKC1/NOLA4. Interacts directly with DKC1/NOLA4.</text>
</comment>
<dbReference type="GO" id="GO:0003723">
    <property type="term" value="F:RNA binding"/>
    <property type="evidence" value="ECO:0007669"/>
    <property type="project" value="UniProtKB-KW"/>
</dbReference>
<dbReference type="PANTHER" id="PTHR31633:SF1">
    <property type="entry name" value="H_ACA RIBONUCLEOPROTEIN COMPLEX NON-CORE SUBUNIT NAF1"/>
    <property type="match status" value="1"/>
</dbReference>
<dbReference type="InterPro" id="IPR009000">
    <property type="entry name" value="Transl_B-barrel_sf"/>
</dbReference>
<evidence type="ECO:0000256" key="6">
    <source>
        <dbReference type="ARBA" id="ARBA00022553"/>
    </source>
</evidence>
<keyword evidence="12" id="KW-0687">Ribonucleoprotein</keyword>
<evidence type="ECO:0000313" key="13">
    <source>
        <dbReference type="Proteomes" id="UP001230051"/>
    </source>
</evidence>
<dbReference type="Pfam" id="PF04410">
    <property type="entry name" value="Gar1"/>
    <property type="match status" value="1"/>
</dbReference>
<evidence type="ECO:0000256" key="8">
    <source>
        <dbReference type="ARBA" id="ARBA00023242"/>
    </source>
</evidence>
<dbReference type="InterPro" id="IPR040309">
    <property type="entry name" value="Naf1"/>
</dbReference>
<feature type="compositionally biased region" description="Polar residues" evidence="11">
    <location>
        <begin position="395"/>
        <end position="405"/>
    </location>
</feature>
<dbReference type="InterPro" id="IPR038664">
    <property type="entry name" value="Gar1/Naf1_Cbf5-bd_sf"/>
</dbReference>
<dbReference type="GO" id="GO:0001522">
    <property type="term" value="P:pseudouridine synthesis"/>
    <property type="evidence" value="ECO:0007669"/>
    <property type="project" value="InterPro"/>
</dbReference>
<keyword evidence="8" id="KW-0539">Nucleus</keyword>
<evidence type="ECO:0000256" key="3">
    <source>
        <dbReference type="ARBA" id="ARBA00021438"/>
    </source>
</evidence>
<comment type="similarity">
    <text evidence="2">Belongs to the NAF1 family.</text>
</comment>
<feature type="region of interest" description="Disordered" evidence="11">
    <location>
        <begin position="359"/>
        <end position="489"/>
    </location>
</feature>
<evidence type="ECO:0000256" key="11">
    <source>
        <dbReference type="SAM" id="MobiDB-lite"/>
    </source>
</evidence>
<accession>A0AAD8LUK7</accession>
<proteinExistence type="inferred from homology"/>
<evidence type="ECO:0000256" key="9">
    <source>
        <dbReference type="ARBA" id="ARBA00057529"/>
    </source>
</evidence>
<dbReference type="GO" id="GO:0000493">
    <property type="term" value="P:box H/ACA snoRNP assembly"/>
    <property type="evidence" value="ECO:0007669"/>
    <property type="project" value="InterPro"/>
</dbReference>
<dbReference type="FunFam" id="2.40.10.230:FF:000002">
    <property type="entry name" value="H/ACA ribonucleoprotein complex non-core subunit NAF1"/>
    <property type="match status" value="1"/>
</dbReference>
<comment type="function">
    <text evidence="9">RNA-binding protein required for the maturation of box H/ACA snoRNPs complex and ribosome biogenesis. During assembly of the H/ACA snoRNPs complex, it associates with the complex and disappears during maturation of the complex and is replaced by NOLA1/GAR1 to yield mature H/ACA snoRNPs complex. Probably competes with NOLA1/GAR1 for binding with DKC1/NOLA4.</text>
</comment>
<feature type="region of interest" description="Disordered" evidence="11">
    <location>
        <begin position="182"/>
        <end position="239"/>
    </location>
</feature>
<evidence type="ECO:0000256" key="10">
    <source>
        <dbReference type="ARBA" id="ARBA00063185"/>
    </source>
</evidence>
<feature type="region of interest" description="Disordered" evidence="11">
    <location>
        <begin position="529"/>
        <end position="556"/>
    </location>
</feature>
<keyword evidence="5" id="KW-0698">rRNA processing</keyword>
<dbReference type="GO" id="GO:0043489">
    <property type="term" value="P:RNA stabilization"/>
    <property type="evidence" value="ECO:0007669"/>
    <property type="project" value="UniProtKB-ARBA"/>
</dbReference>
<organism evidence="12 13">
    <name type="scientific">Acipenser oxyrinchus oxyrinchus</name>
    <dbReference type="NCBI Taxonomy" id="40147"/>
    <lineage>
        <taxon>Eukaryota</taxon>
        <taxon>Metazoa</taxon>
        <taxon>Chordata</taxon>
        <taxon>Craniata</taxon>
        <taxon>Vertebrata</taxon>
        <taxon>Euteleostomi</taxon>
        <taxon>Actinopterygii</taxon>
        <taxon>Chondrostei</taxon>
        <taxon>Acipenseriformes</taxon>
        <taxon>Acipenseridae</taxon>
        <taxon>Acipenser</taxon>
    </lineage>
</organism>
<keyword evidence="6" id="KW-0597">Phosphoprotein</keyword>
<evidence type="ECO:0000256" key="7">
    <source>
        <dbReference type="ARBA" id="ARBA00022884"/>
    </source>
</evidence>
<comment type="subcellular location">
    <subcellularLocation>
        <location evidence="1">Nucleus</location>
    </subcellularLocation>
</comment>
<evidence type="ECO:0000256" key="4">
    <source>
        <dbReference type="ARBA" id="ARBA00022517"/>
    </source>
</evidence>
<reference evidence="12" key="1">
    <citation type="submission" date="2022-02" db="EMBL/GenBank/DDBJ databases">
        <title>Atlantic sturgeon de novo genome assembly.</title>
        <authorList>
            <person name="Stock M."/>
            <person name="Klopp C."/>
            <person name="Guiguen Y."/>
            <person name="Cabau C."/>
            <person name="Parinello H."/>
            <person name="Santidrian Yebra-Pimentel E."/>
            <person name="Kuhl H."/>
            <person name="Dirks R.P."/>
            <person name="Guessner J."/>
            <person name="Wuertz S."/>
            <person name="Du K."/>
            <person name="Schartl M."/>
        </authorList>
    </citation>
    <scope>NUCLEOTIDE SEQUENCE</scope>
    <source>
        <strain evidence="12">STURGEONOMICS-FGT-2020</strain>
        <tissue evidence="12">Whole blood</tissue>
    </source>
</reference>
<dbReference type="GO" id="GO:0006364">
    <property type="term" value="P:rRNA processing"/>
    <property type="evidence" value="ECO:0007669"/>
    <property type="project" value="UniProtKB-KW"/>
</dbReference>
<evidence type="ECO:0000313" key="12">
    <source>
        <dbReference type="EMBL" id="KAK1175033.1"/>
    </source>
</evidence>
<keyword evidence="7" id="KW-0694">RNA-binding</keyword>
<evidence type="ECO:0000256" key="5">
    <source>
        <dbReference type="ARBA" id="ARBA00022552"/>
    </source>
</evidence>
<name>A0AAD8LUK7_ACIOX</name>
<feature type="compositionally biased region" description="Polar residues" evidence="11">
    <location>
        <begin position="431"/>
        <end position="442"/>
    </location>
</feature>